<reference evidence="2" key="1">
    <citation type="submission" date="2016-07" db="EMBL/GenBank/DDBJ databases">
        <title>Nontailed viruses are major unrecognized killers of bacteria in the ocean.</title>
        <authorList>
            <person name="Kauffman K."/>
            <person name="Hussain F."/>
            <person name="Yang J."/>
            <person name="Arevalo P."/>
            <person name="Brown J."/>
            <person name="Cutler M."/>
            <person name="Kelly L."/>
            <person name="Polz M.F."/>
        </authorList>
    </citation>
    <scope>NUCLEOTIDE SEQUENCE [LARGE SCALE GENOMIC DNA]</scope>
    <source>
        <strain evidence="2">10N.261.45.A10</strain>
    </source>
</reference>
<name>A0A2N7L9J4_9GAMM</name>
<gene>
    <name evidence="1" type="ORF">BCT23_18345</name>
</gene>
<dbReference type="Proteomes" id="UP000235387">
    <property type="component" value="Unassembled WGS sequence"/>
</dbReference>
<sequence length="78" mass="8692">MTVFNTIIDVAIFPVKRSPLSLISLFQLTVTHFVLAEGVACLDTQKSCFWCVGRGRKNKSVLDFDELGSTYIRVLPKG</sequence>
<organism evidence="1 2">
    <name type="scientific">Enterovibrio norvegicus</name>
    <dbReference type="NCBI Taxonomy" id="188144"/>
    <lineage>
        <taxon>Bacteria</taxon>
        <taxon>Pseudomonadati</taxon>
        <taxon>Pseudomonadota</taxon>
        <taxon>Gammaproteobacteria</taxon>
        <taxon>Vibrionales</taxon>
        <taxon>Vibrionaceae</taxon>
        <taxon>Enterovibrio</taxon>
    </lineage>
</organism>
<dbReference type="EMBL" id="MDAL01000024">
    <property type="protein sequence ID" value="PMN91069.1"/>
    <property type="molecule type" value="Genomic_DNA"/>
</dbReference>
<proteinExistence type="predicted"/>
<evidence type="ECO:0000313" key="2">
    <source>
        <dbReference type="Proteomes" id="UP000235387"/>
    </source>
</evidence>
<protein>
    <submittedName>
        <fullName evidence="1">Uncharacterized protein</fullName>
    </submittedName>
</protein>
<dbReference type="RefSeq" id="WP_102391166.1">
    <property type="nucleotide sequence ID" value="NZ_MDAL01000024.1"/>
</dbReference>
<dbReference type="AlphaFoldDB" id="A0A2N7L9J4"/>
<comment type="caution">
    <text evidence="1">The sequence shown here is derived from an EMBL/GenBank/DDBJ whole genome shotgun (WGS) entry which is preliminary data.</text>
</comment>
<evidence type="ECO:0000313" key="1">
    <source>
        <dbReference type="EMBL" id="PMN91069.1"/>
    </source>
</evidence>
<accession>A0A2N7L9J4</accession>